<protein>
    <submittedName>
        <fullName evidence="1">Uncharacterized protein</fullName>
    </submittedName>
</protein>
<evidence type="ECO:0000313" key="2">
    <source>
        <dbReference type="Proteomes" id="UP001432322"/>
    </source>
</evidence>
<dbReference type="AlphaFoldDB" id="A0AAV5WBU8"/>
<name>A0AAV5WBU8_9BILA</name>
<dbReference type="EMBL" id="BTSY01000005">
    <property type="protein sequence ID" value="GMT27900.1"/>
    <property type="molecule type" value="Genomic_DNA"/>
</dbReference>
<dbReference type="Proteomes" id="UP001432322">
    <property type="component" value="Unassembled WGS sequence"/>
</dbReference>
<proteinExistence type="predicted"/>
<keyword evidence="2" id="KW-1185">Reference proteome</keyword>
<feature type="non-terminal residue" evidence="1">
    <location>
        <position position="1"/>
    </location>
</feature>
<sequence>PSLLVQGMKRIAQNCRFWAIQFQVDEMDSKAQNIMEVAKLISAETFKIRQSRYSLETLRIDLPFIMEYCENRRNMCLSYVISVLHAGDLRELWKKMRSGSLDIDILTLSVTLEACDAFLQEISGRKVVCSRNNRLITQFIRPVKEAYGRVDVYGRPYDVSDVHVFDGLFEVNFTSSTAGYYGVTKDEFYVVFRRYENEEEIIDDQEFLRAFPE</sequence>
<reference evidence="1" key="1">
    <citation type="submission" date="2023-10" db="EMBL/GenBank/DDBJ databases">
        <title>Genome assembly of Pristionchus species.</title>
        <authorList>
            <person name="Yoshida K."/>
            <person name="Sommer R.J."/>
        </authorList>
    </citation>
    <scope>NUCLEOTIDE SEQUENCE</scope>
    <source>
        <strain evidence="1">RS5133</strain>
    </source>
</reference>
<gene>
    <name evidence="1" type="ORF">PFISCL1PPCAC_19197</name>
</gene>
<comment type="caution">
    <text evidence="1">The sequence shown here is derived from an EMBL/GenBank/DDBJ whole genome shotgun (WGS) entry which is preliminary data.</text>
</comment>
<accession>A0AAV5WBU8</accession>
<organism evidence="1 2">
    <name type="scientific">Pristionchus fissidentatus</name>
    <dbReference type="NCBI Taxonomy" id="1538716"/>
    <lineage>
        <taxon>Eukaryota</taxon>
        <taxon>Metazoa</taxon>
        <taxon>Ecdysozoa</taxon>
        <taxon>Nematoda</taxon>
        <taxon>Chromadorea</taxon>
        <taxon>Rhabditida</taxon>
        <taxon>Rhabditina</taxon>
        <taxon>Diplogasteromorpha</taxon>
        <taxon>Diplogasteroidea</taxon>
        <taxon>Neodiplogasteridae</taxon>
        <taxon>Pristionchus</taxon>
    </lineage>
</organism>
<evidence type="ECO:0000313" key="1">
    <source>
        <dbReference type="EMBL" id="GMT27900.1"/>
    </source>
</evidence>